<feature type="compositionally biased region" description="Polar residues" evidence="1">
    <location>
        <begin position="869"/>
        <end position="879"/>
    </location>
</feature>
<feature type="compositionally biased region" description="Polar residues" evidence="1">
    <location>
        <begin position="815"/>
        <end position="831"/>
    </location>
</feature>
<evidence type="ECO:0000256" key="1">
    <source>
        <dbReference type="SAM" id="MobiDB-lite"/>
    </source>
</evidence>
<gene>
    <name evidence="2" type="primary">SOCS7</name>
    <name evidence="2" type="ORF">Anas_10699</name>
</gene>
<dbReference type="EMBL" id="SEYY01013609">
    <property type="protein sequence ID" value="KAB7500565.1"/>
    <property type="molecule type" value="Genomic_DNA"/>
</dbReference>
<comment type="caution">
    <text evidence="2">The sequence shown here is derived from an EMBL/GenBank/DDBJ whole genome shotgun (WGS) entry which is preliminary data.</text>
</comment>
<feature type="region of interest" description="Disordered" evidence="1">
    <location>
        <begin position="591"/>
        <end position="631"/>
    </location>
</feature>
<name>A0A5N5T2W6_9CRUS</name>
<evidence type="ECO:0000313" key="2">
    <source>
        <dbReference type="EMBL" id="KAB7500565.1"/>
    </source>
</evidence>
<reference evidence="2 3" key="1">
    <citation type="journal article" date="2019" name="PLoS Biol.">
        <title>Sex chromosomes control vertical transmission of feminizing Wolbachia symbionts in an isopod.</title>
        <authorList>
            <person name="Becking T."/>
            <person name="Chebbi M.A."/>
            <person name="Giraud I."/>
            <person name="Moumen B."/>
            <person name="Laverre T."/>
            <person name="Caubet Y."/>
            <person name="Peccoud J."/>
            <person name="Gilbert C."/>
            <person name="Cordaux R."/>
        </authorList>
    </citation>
    <scope>NUCLEOTIDE SEQUENCE [LARGE SCALE GENOMIC DNA]</scope>
    <source>
        <strain evidence="2">ANa2</strain>
        <tissue evidence="2">Whole body excluding digestive tract and cuticle</tissue>
    </source>
</reference>
<proteinExistence type="predicted"/>
<dbReference type="Proteomes" id="UP000326759">
    <property type="component" value="Unassembled WGS sequence"/>
</dbReference>
<organism evidence="2 3">
    <name type="scientific">Armadillidium nasatum</name>
    <dbReference type="NCBI Taxonomy" id="96803"/>
    <lineage>
        <taxon>Eukaryota</taxon>
        <taxon>Metazoa</taxon>
        <taxon>Ecdysozoa</taxon>
        <taxon>Arthropoda</taxon>
        <taxon>Crustacea</taxon>
        <taxon>Multicrustacea</taxon>
        <taxon>Malacostraca</taxon>
        <taxon>Eumalacostraca</taxon>
        <taxon>Peracarida</taxon>
        <taxon>Isopoda</taxon>
        <taxon>Oniscidea</taxon>
        <taxon>Crinocheta</taxon>
        <taxon>Armadillidiidae</taxon>
        <taxon>Armadillidium</taxon>
    </lineage>
</organism>
<feature type="region of interest" description="Disordered" evidence="1">
    <location>
        <begin position="1197"/>
        <end position="1226"/>
    </location>
</feature>
<evidence type="ECO:0000313" key="3">
    <source>
        <dbReference type="Proteomes" id="UP000326759"/>
    </source>
</evidence>
<feature type="compositionally biased region" description="Low complexity" evidence="1">
    <location>
        <begin position="832"/>
        <end position="844"/>
    </location>
</feature>
<accession>A0A5N5T2W6</accession>
<feature type="compositionally biased region" description="Basic and acidic residues" evidence="1">
    <location>
        <begin position="897"/>
        <end position="906"/>
    </location>
</feature>
<feature type="compositionally biased region" description="Basic and acidic residues" evidence="1">
    <location>
        <begin position="653"/>
        <end position="672"/>
    </location>
</feature>
<dbReference type="AlphaFoldDB" id="A0A5N5T2W6"/>
<feature type="region of interest" description="Disordered" evidence="1">
    <location>
        <begin position="653"/>
        <end position="681"/>
    </location>
</feature>
<dbReference type="OrthoDB" id="6426624at2759"/>
<sequence>MCDGENFHNVTDRTNKPLPVSTNCSKNICNYESESESLVQQNAFKIKNKEFDIRDDVKDFNKISATSYVDVSSSSNWIDDSFIKNTEAVNKDISETESSAVNGYDCIASKIVNYQKDNEVKLKHISFDFPNPNEKEYTLKPFPSLDSSLSLQSCSFKRNHEGLVQTFSSSSANTPFLETQFRQLVPQSSLPAATPLTPASGIISQASLDSGVLSAHSFDFSQNFSLEVLDKRKRTASSVSSGIGEMWQSSLDGDSSKDTAFTETPIAHRTIDAAPSLYNVDGSTSENVASLNGGNGFEGFKEFRSANETSSESTSGFDLHSVGQTRIGHHSFSESSDVTSSVIFPVASCGSSSFVDSKSIGERILSLNSQCSNEEEEGAAELCSIFVKSLKCKSSHYANLDTRKVIEKYALNLVMLVLNEAFAQSVSLGWSIKCSGQCNQELCREDFKKKNSSKERKEKENEKLVFSTLGISSCSSSLCWTPELPFSPSHRGYSRTSKRSSLSFSHDSLVGCPPCQDDSHLIKGAISHDVLTFSSKKSVDDKRDFCKVCIDDDVYALPVDMVKNFDGPVLQPKVIIQQPTKKTVNRGIRLKNSESDMRVSSKRVRNNVAKEKSSKLKHKSKHGGTISRENQKRNGFCQSSDYLERNLISKTHVEDKDSEKYTTESQKQSEKPHLRHHRKESKCLDQGKLCKVIPFTSGRNTTKRKEISCDIKVEKKKTRSISSNIRNTLFTLFGLKKTQKEPGNFVNAKNEFIEASSQELSDSSDGMKWGKICPLPSAPPLVTSVKYSAFTEKIGCVKTTSVTVSTVKNEGLKKMTSSTNTPVESNSCQRQSNSISPSSLLSCLGHPRTNSVDEQDDHRVKPRKGSELQKGQATSSTVTKRALPPLPPSTNNTTPEGEGHASDWKPHAHKLDEGCDFASIIGKVKNIRLIIITYFHSPSGLMESLDTFELNMTKTIVDFIEKAVEHSRSGRYLFFLHRRPVLGPMRVQLLHPVSRFKHVQSLQHLCSSTQAGSSSAITRNHRNKEYRLSSSHSSLDNSFLQIYPASPSTISSSSISGRQNGNFYSSKLSLKRKGTPSFWSPSHSSPSSPVPFDYSPDWLSSSDDFPLNLTSKYPVMNQKQIDTSTTANINTVSAVPVTFFQSNDVLLQSKNSLDKSRLKKSPIERDCGPSASSSTLQSVSDGFVLLLDGQCRKYNDASSEMLAPPSPYSNSSSTEKNEHLSSTNVN</sequence>
<protein>
    <submittedName>
        <fullName evidence="2">Suppressor of cytokine signaling 7</fullName>
    </submittedName>
</protein>
<feature type="compositionally biased region" description="Polar residues" evidence="1">
    <location>
        <begin position="1208"/>
        <end position="1226"/>
    </location>
</feature>
<keyword evidence="3" id="KW-1185">Reference proteome</keyword>
<feature type="region of interest" description="Disordered" evidence="1">
    <location>
        <begin position="813"/>
        <end position="906"/>
    </location>
</feature>
<feature type="compositionally biased region" description="Basic and acidic residues" evidence="1">
    <location>
        <begin position="856"/>
        <end position="867"/>
    </location>
</feature>